<dbReference type="SMART" id="SM00093">
    <property type="entry name" value="SERPIN"/>
    <property type="match status" value="1"/>
</dbReference>
<evidence type="ECO:0000313" key="6">
    <source>
        <dbReference type="Proteomes" id="UP000663090"/>
    </source>
</evidence>
<sequence length="430" mass="46304">MIVSKPLRACALVALLGAAACDSDSQTPQPGRTAPPGELITSNKTRARSPQVSAADSAALVAGNTDFGVAVYRQVTQPGENAFFSPLSITQAFGMLYAGARGNTATQMAQALQFTLPAEKLHPALNWLSLSLEAQDNRDFGNKGKGPTFRTTNALFAQKGYPFQPAFLDVLAEHHGTGMYSLDIAADPDAARRAINGWVAHETADRIPDLIPAGEVRRDTRLVLANAMYFKGSWRHPFRPESTQPADFHDLTGTAKRVPTMSTVWSYPFAEGNGYRALALPYVGDTFRMLLIIPNAGQFAAVEGQLSAAFLDSVRGRLQEQRLNVTLPRFEVRQAFSLVEPLRNLGMADAFTAGADLSGISSEEKLAITGAQHQAFLSVDEKGSEAAAATAVEMGPVSMPPTFAVDRPFFFVIEEVGTRSVLFLGRIVKL</sequence>
<reference evidence="5 6" key="1">
    <citation type="submission" date="2021-02" db="EMBL/GenBank/DDBJ databases">
        <title>De Novo genome assembly of isolated myxobacteria.</title>
        <authorList>
            <person name="Stevens D.C."/>
        </authorList>
    </citation>
    <scope>NUCLEOTIDE SEQUENCE [LARGE SCALE GENOMIC DNA]</scope>
    <source>
        <strain evidence="5 6">SCHIC003</strain>
    </source>
</reference>
<dbReference type="PROSITE" id="PS51257">
    <property type="entry name" value="PROKAR_LIPOPROTEIN"/>
    <property type="match status" value="1"/>
</dbReference>
<keyword evidence="3" id="KW-0732">Signal</keyword>
<dbReference type="EMBL" id="CP071091">
    <property type="protein sequence ID" value="QSQ13080.1"/>
    <property type="molecule type" value="Genomic_DNA"/>
</dbReference>
<dbReference type="Proteomes" id="UP000663090">
    <property type="component" value="Chromosome"/>
</dbReference>
<evidence type="ECO:0000256" key="2">
    <source>
        <dbReference type="SAM" id="MobiDB-lite"/>
    </source>
</evidence>
<evidence type="ECO:0000313" key="5">
    <source>
        <dbReference type="EMBL" id="QSQ13080.1"/>
    </source>
</evidence>
<protein>
    <submittedName>
        <fullName evidence="5">Serpin family protein</fullName>
    </submittedName>
</protein>
<dbReference type="InterPro" id="IPR023795">
    <property type="entry name" value="Serpin_CS"/>
</dbReference>
<dbReference type="Gene3D" id="2.30.39.10">
    <property type="entry name" value="Alpha-1-antitrypsin, domain 1"/>
    <property type="match status" value="1"/>
</dbReference>
<accession>A0ABX7N2X0</accession>
<dbReference type="CDD" id="cd19590">
    <property type="entry name" value="serpin_thermopin-like"/>
    <property type="match status" value="1"/>
</dbReference>
<feature type="domain" description="Serpin" evidence="4">
    <location>
        <begin position="69"/>
        <end position="430"/>
    </location>
</feature>
<feature type="region of interest" description="Disordered" evidence="2">
    <location>
        <begin position="22"/>
        <end position="46"/>
    </location>
</feature>
<dbReference type="InterPro" id="IPR023796">
    <property type="entry name" value="Serpin_dom"/>
</dbReference>
<dbReference type="PANTHER" id="PTHR11461">
    <property type="entry name" value="SERINE PROTEASE INHIBITOR, SERPIN"/>
    <property type="match status" value="1"/>
</dbReference>
<evidence type="ECO:0000256" key="3">
    <source>
        <dbReference type="SAM" id="SignalP"/>
    </source>
</evidence>
<name>A0ABX7N2X0_9BACT</name>
<gene>
    <name evidence="5" type="ORF">JY572_32765</name>
</gene>
<keyword evidence="6" id="KW-1185">Reference proteome</keyword>
<dbReference type="InterPro" id="IPR036186">
    <property type="entry name" value="Serpin_sf"/>
</dbReference>
<dbReference type="SUPFAM" id="SSF56574">
    <property type="entry name" value="Serpins"/>
    <property type="match status" value="1"/>
</dbReference>
<dbReference type="InterPro" id="IPR042185">
    <property type="entry name" value="Serpin_sf_2"/>
</dbReference>
<feature type="signal peptide" evidence="3">
    <location>
        <begin position="1"/>
        <end position="20"/>
    </location>
</feature>
<dbReference type="InterPro" id="IPR042178">
    <property type="entry name" value="Serpin_sf_1"/>
</dbReference>
<dbReference type="PROSITE" id="PS00284">
    <property type="entry name" value="SERPIN"/>
    <property type="match status" value="1"/>
</dbReference>
<comment type="similarity">
    <text evidence="1">Belongs to the serpin family.</text>
</comment>
<evidence type="ECO:0000256" key="1">
    <source>
        <dbReference type="RuleBase" id="RU000411"/>
    </source>
</evidence>
<evidence type="ECO:0000259" key="4">
    <source>
        <dbReference type="SMART" id="SM00093"/>
    </source>
</evidence>
<feature type="chain" id="PRO_5047034571" evidence="3">
    <location>
        <begin position="21"/>
        <end position="430"/>
    </location>
</feature>
<dbReference type="Pfam" id="PF00079">
    <property type="entry name" value="Serpin"/>
    <property type="match status" value="1"/>
</dbReference>
<proteinExistence type="inferred from homology"/>
<dbReference type="InterPro" id="IPR000215">
    <property type="entry name" value="Serpin_fam"/>
</dbReference>
<organism evidence="5 6">
    <name type="scientific">Myxococcus landrumensis</name>
    <dbReference type="NCBI Taxonomy" id="2813577"/>
    <lineage>
        <taxon>Bacteria</taxon>
        <taxon>Pseudomonadati</taxon>
        <taxon>Myxococcota</taxon>
        <taxon>Myxococcia</taxon>
        <taxon>Myxococcales</taxon>
        <taxon>Cystobacterineae</taxon>
        <taxon>Myxococcaceae</taxon>
        <taxon>Myxococcus</taxon>
    </lineage>
</organism>
<dbReference type="Gene3D" id="3.30.497.10">
    <property type="entry name" value="Antithrombin, subunit I, domain 2"/>
    <property type="match status" value="1"/>
</dbReference>
<dbReference type="RefSeq" id="WP_206714785.1">
    <property type="nucleotide sequence ID" value="NZ_CP071091.1"/>
</dbReference>
<dbReference type="PANTHER" id="PTHR11461:SF211">
    <property type="entry name" value="GH10112P-RELATED"/>
    <property type="match status" value="1"/>
</dbReference>